<evidence type="ECO:0000256" key="2">
    <source>
        <dbReference type="ARBA" id="ARBA00022723"/>
    </source>
</evidence>
<keyword evidence="2 4" id="KW-0479">Metal-binding</keyword>
<dbReference type="PROSITE" id="PS51007">
    <property type="entry name" value="CYTC"/>
    <property type="match status" value="1"/>
</dbReference>
<sequence>MRFALWIAGAPLLAASAAFAGGHASGDAAAGEAAFQQCASCHMIADGDDVLAGRGRTGPNLYGLPGAQPGTYPGFAYGQSLLAAGDVVGAWTEEQFVEYVADPRGWL</sequence>
<organism evidence="8 10">
    <name type="scientific">Jannaschia seohaensis</name>
    <dbReference type="NCBI Taxonomy" id="475081"/>
    <lineage>
        <taxon>Bacteria</taxon>
        <taxon>Pseudomonadati</taxon>
        <taxon>Pseudomonadota</taxon>
        <taxon>Alphaproteobacteria</taxon>
        <taxon>Rhodobacterales</taxon>
        <taxon>Roseobacteraceae</taxon>
        <taxon>Jannaschia</taxon>
    </lineage>
</organism>
<protein>
    <submittedName>
        <fullName evidence="8">Cytochrome c</fullName>
    </submittedName>
</protein>
<reference evidence="8 10" key="1">
    <citation type="submission" date="2016-10" db="EMBL/GenBank/DDBJ databases">
        <authorList>
            <person name="Cai Z."/>
        </authorList>
    </citation>
    <scope>NUCLEOTIDE SEQUENCE [LARGE SCALE GENOMIC DNA]</scope>
    <source>
        <strain evidence="8 10">DSM 25227</strain>
    </source>
</reference>
<evidence type="ECO:0000313" key="10">
    <source>
        <dbReference type="Proteomes" id="UP000251571"/>
    </source>
</evidence>
<keyword evidence="1 4" id="KW-0349">Heme</keyword>
<dbReference type="SUPFAM" id="SSF46626">
    <property type="entry name" value="Cytochrome c"/>
    <property type="match status" value="1"/>
</dbReference>
<reference evidence="7 9" key="2">
    <citation type="submission" date="2018-03" db="EMBL/GenBank/DDBJ databases">
        <title>Genomic Encyclopedia of Archaeal and Bacterial Type Strains, Phase II (KMG-II): from individual species to whole genera.</title>
        <authorList>
            <person name="Goeker M."/>
        </authorList>
    </citation>
    <scope>NUCLEOTIDE SEQUENCE [LARGE SCALE GENOMIC DNA]</scope>
    <source>
        <strain evidence="7 9">DSM 25227</strain>
    </source>
</reference>
<evidence type="ECO:0000256" key="1">
    <source>
        <dbReference type="ARBA" id="ARBA00022617"/>
    </source>
</evidence>
<evidence type="ECO:0000313" key="9">
    <source>
        <dbReference type="Proteomes" id="UP000245839"/>
    </source>
</evidence>
<dbReference type="Pfam" id="PF00034">
    <property type="entry name" value="Cytochrom_C"/>
    <property type="match status" value="1"/>
</dbReference>
<evidence type="ECO:0000259" key="6">
    <source>
        <dbReference type="PROSITE" id="PS51007"/>
    </source>
</evidence>
<feature type="domain" description="Cytochrome c" evidence="6">
    <location>
        <begin position="26"/>
        <end position="107"/>
    </location>
</feature>
<keyword evidence="9" id="KW-1185">Reference proteome</keyword>
<keyword evidence="3 4" id="KW-0408">Iron</keyword>
<proteinExistence type="predicted"/>
<dbReference type="Proteomes" id="UP000245839">
    <property type="component" value="Unassembled WGS sequence"/>
</dbReference>
<feature type="chain" id="PRO_5044071896" evidence="5">
    <location>
        <begin position="21"/>
        <end position="107"/>
    </location>
</feature>
<evidence type="ECO:0000256" key="5">
    <source>
        <dbReference type="SAM" id="SignalP"/>
    </source>
</evidence>
<gene>
    <name evidence="7" type="ORF">BCF38_105171</name>
    <name evidence="8" type="ORF">SAMN05421539_105171</name>
</gene>
<dbReference type="GO" id="GO:0046872">
    <property type="term" value="F:metal ion binding"/>
    <property type="evidence" value="ECO:0007669"/>
    <property type="project" value="UniProtKB-KW"/>
</dbReference>
<dbReference type="InterPro" id="IPR009056">
    <property type="entry name" value="Cyt_c-like_dom"/>
</dbReference>
<feature type="signal peptide" evidence="5">
    <location>
        <begin position="1"/>
        <end position="20"/>
    </location>
</feature>
<evidence type="ECO:0000313" key="8">
    <source>
        <dbReference type="EMBL" id="SSA46708.1"/>
    </source>
</evidence>
<name>A0A2Y9ATP6_9RHOB</name>
<dbReference type="Gene3D" id="1.10.760.10">
    <property type="entry name" value="Cytochrome c-like domain"/>
    <property type="match status" value="1"/>
</dbReference>
<dbReference type="AlphaFoldDB" id="A0A2Y9ATP6"/>
<dbReference type="RefSeq" id="WP_342768128.1">
    <property type="nucleotide sequence ID" value="NZ_QGDJ01000005.1"/>
</dbReference>
<evidence type="ECO:0000256" key="4">
    <source>
        <dbReference type="PROSITE-ProRule" id="PRU00433"/>
    </source>
</evidence>
<evidence type="ECO:0000313" key="7">
    <source>
        <dbReference type="EMBL" id="PWJ18183.1"/>
    </source>
</evidence>
<dbReference type="GO" id="GO:0009055">
    <property type="term" value="F:electron transfer activity"/>
    <property type="evidence" value="ECO:0007669"/>
    <property type="project" value="InterPro"/>
</dbReference>
<keyword evidence="5" id="KW-0732">Signal</keyword>
<accession>A0A2Y9ATP6</accession>
<dbReference type="Proteomes" id="UP000251571">
    <property type="component" value="Unassembled WGS sequence"/>
</dbReference>
<evidence type="ECO:0000256" key="3">
    <source>
        <dbReference type="ARBA" id="ARBA00023004"/>
    </source>
</evidence>
<dbReference type="InterPro" id="IPR036909">
    <property type="entry name" value="Cyt_c-like_dom_sf"/>
</dbReference>
<dbReference type="EMBL" id="UETC01000005">
    <property type="protein sequence ID" value="SSA46708.1"/>
    <property type="molecule type" value="Genomic_DNA"/>
</dbReference>
<dbReference type="GO" id="GO:0020037">
    <property type="term" value="F:heme binding"/>
    <property type="evidence" value="ECO:0007669"/>
    <property type="project" value="InterPro"/>
</dbReference>
<dbReference type="EMBL" id="QGDJ01000005">
    <property type="protein sequence ID" value="PWJ18183.1"/>
    <property type="molecule type" value="Genomic_DNA"/>
</dbReference>